<keyword evidence="3" id="KW-1185">Reference proteome</keyword>
<organism evidence="2 3">
    <name type="scientific">Aldrovandia affinis</name>
    <dbReference type="NCBI Taxonomy" id="143900"/>
    <lineage>
        <taxon>Eukaryota</taxon>
        <taxon>Metazoa</taxon>
        <taxon>Chordata</taxon>
        <taxon>Craniata</taxon>
        <taxon>Vertebrata</taxon>
        <taxon>Euteleostomi</taxon>
        <taxon>Actinopterygii</taxon>
        <taxon>Neopterygii</taxon>
        <taxon>Teleostei</taxon>
        <taxon>Notacanthiformes</taxon>
        <taxon>Halosauridae</taxon>
        <taxon>Aldrovandia</taxon>
    </lineage>
</organism>
<name>A0AAD7RD96_9TELE</name>
<sequence length="94" mass="9819">MRGSRGRRVPAGGMGVSAREAGWRPAALGRLRTAATPPDLSGGGPDGWIIARTHAPPTREHGHSSHCAQLLLNGHTHTPVWSSGAHGTYLPCGR</sequence>
<comment type="caution">
    <text evidence="2">The sequence shown here is derived from an EMBL/GenBank/DDBJ whole genome shotgun (WGS) entry which is preliminary data.</text>
</comment>
<evidence type="ECO:0000313" key="3">
    <source>
        <dbReference type="Proteomes" id="UP001221898"/>
    </source>
</evidence>
<feature type="region of interest" description="Disordered" evidence="1">
    <location>
        <begin position="1"/>
        <end position="65"/>
    </location>
</feature>
<proteinExistence type="predicted"/>
<evidence type="ECO:0000313" key="2">
    <source>
        <dbReference type="EMBL" id="KAJ8377793.1"/>
    </source>
</evidence>
<dbReference type="EMBL" id="JAINUG010000339">
    <property type="protein sequence ID" value="KAJ8377793.1"/>
    <property type="molecule type" value="Genomic_DNA"/>
</dbReference>
<reference evidence="2" key="1">
    <citation type="journal article" date="2023" name="Science">
        <title>Genome structures resolve the early diversification of teleost fishes.</title>
        <authorList>
            <person name="Parey E."/>
            <person name="Louis A."/>
            <person name="Montfort J."/>
            <person name="Bouchez O."/>
            <person name="Roques C."/>
            <person name="Iampietro C."/>
            <person name="Lluch J."/>
            <person name="Castinel A."/>
            <person name="Donnadieu C."/>
            <person name="Desvignes T."/>
            <person name="Floi Bucao C."/>
            <person name="Jouanno E."/>
            <person name="Wen M."/>
            <person name="Mejri S."/>
            <person name="Dirks R."/>
            <person name="Jansen H."/>
            <person name="Henkel C."/>
            <person name="Chen W.J."/>
            <person name="Zahm M."/>
            <person name="Cabau C."/>
            <person name="Klopp C."/>
            <person name="Thompson A.W."/>
            <person name="Robinson-Rechavi M."/>
            <person name="Braasch I."/>
            <person name="Lecointre G."/>
            <person name="Bobe J."/>
            <person name="Postlethwait J.H."/>
            <person name="Berthelot C."/>
            <person name="Roest Crollius H."/>
            <person name="Guiguen Y."/>
        </authorList>
    </citation>
    <scope>NUCLEOTIDE SEQUENCE</scope>
    <source>
        <strain evidence="2">NC1722</strain>
    </source>
</reference>
<protein>
    <submittedName>
        <fullName evidence="2">Uncharacterized protein</fullName>
    </submittedName>
</protein>
<accession>A0AAD7RD96</accession>
<dbReference type="AlphaFoldDB" id="A0AAD7RD96"/>
<evidence type="ECO:0000256" key="1">
    <source>
        <dbReference type="SAM" id="MobiDB-lite"/>
    </source>
</evidence>
<dbReference type="Proteomes" id="UP001221898">
    <property type="component" value="Unassembled WGS sequence"/>
</dbReference>
<gene>
    <name evidence="2" type="ORF">AAFF_G00251120</name>
</gene>